<keyword evidence="2" id="KW-1185">Reference proteome</keyword>
<name>A0ACC3NE06_9PEZI</name>
<reference evidence="1" key="1">
    <citation type="submission" date="2023-07" db="EMBL/GenBank/DDBJ databases">
        <title>Black Yeasts Isolated from many extreme environments.</title>
        <authorList>
            <person name="Coleine C."/>
            <person name="Stajich J.E."/>
            <person name="Selbmann L."/>
        </authorList>
    </citation>
    <scope>NUCLEOTIDE SEQUENCE</scope>
    <source>
        <strain evidence="1">CCFEE 5714</strain>
    </source>
</reference>
<accession>A0ACC3NE06</accession>
<evidence type="ECO:0000313" key="2">
    <source>
        <dbReference type="Proteomes" id="UP001281147"/>
    </source>
</evidence>
<gene>
    <name evidence="1" type="ORF">LTR37_007293</name>
</gene>
<sequence length="154" mass="16800">MSIPPDTPFAGTLVRAAIRLYKFLAPYTASMIGSYVAWILLLFIIGSVVDSGKRVSRHRPGLNAILMPTLIFGTLQMGIAFCLPVPASSSWDAKISGRQSDSEPLSVARQAFVSWIVALTVIMTVVLLLAGLVKLVDMIKEKDEKLRKSRPLCP</sequence>
<comment type="caution">
    <text evidence="1">The sequence shown here is derived from an EMBL/GenBank/DDBJ whole genome shotgun (WGS) entry which is preliminary data.</text>
</comment>
<dbReference type="EMBL" id="JAUTXU010000051">
    <property type="protein sequence ID" value="KAK3715083.1"/>
    <property type="molecule type" value="Genomic_DNA"/>
</dbReference>
<evidence type="ECO:0000313" key="1">
    <source>
        <dbReference type="EMBL" id="KAK3715083.1"/>
    </source>
</evidence>
<organism evidence="1 2">
    <name type="scientific">Vermiconidia calcicola</name>
    <dbReference type="NCBI Taxonomy" id="1690605"/>
    <lineage>
        <taxon>Eukaryota</taxon>
        <taxon>Fungi</taxon>
        <taxon>Dikarya</taxon>
        <taxon>Ascomycota</taxon>
        <taxon>Pezizomycotina</taxon>
        <taxon>Dothideomycetes</taxon>
        <taxon>Dothideomycetidae</taxon>
        <taxon>Mycosphaerellales</taxon>
        <taxon>Extremaceae</taxon>
        <taxon>Vermiconidia</taxon>
    </lineage>
</organism>
<protein>
    <submittedName>
        <fullName evidence="1">Uncharacterized protein</fullName>
    </submittedName>
</protein>
<dbReference type="Proteomes" id="UP001281147">
    <property type="component" value="Unassembled WGS sequence"/>
</dbReference>
<proteinExistence type="predicted"/>